<dbReference type="Pfam" id="PF20347">
    <property type="entry name" value="DUF6642"/>
    <property type="match status" value="1"/>
</dbReference>
<dbReference type="Proteomes" id="UP000245410">
    <property type="component" value="Unassembled WGS sequence"/>
</dbReference>
<reference evidence="2 3" key="1">
    <citation type="submission" date="2018-05" db="EMBL/GenBank/DDBJ databases">
        <title>Micromonospora atacamensis sp. nov., a novel actinobacteria isolated from high altitude Atacama Desert soil.</title>
        <authorList>
            <person name="Carro L."/>
            <person name="Golinska P."/>
            <person name="Klenk H.-P."/>
            <person name="Goodfellow M."/>
        </authorList>
    </citation>
    <scope>NUCLEOTIDE SEQUENCE [LARGE SCALE GENOMIC DNA]</scope>
    <source>
        <strain evidence="2 3">5R2A7</strain>
    </source>
</reference>
<name>A0A317D712_9ACTN</name>
<organism evidence="2 3">
    <name type="scientific">Micromonospora acroterricola</name>
    <dbReference type="NCBI Taxonomy" id="2202421"/>
    <lineage>
        <taxon>Bacteria</taxon>
        <taxon>Bacillati</taxon>
        <taxon>Actinomycetota</taxon>
        <taxon>Actinomycetes</taxon>
        <taxon>Micromonosporales</taxon>
        <taxon>Micromonosporaceae</taxon>
        <taxon>Micromonospora</taxon>
    </lineage>
</organism>
<evidence type="ECO:0000313" key="3">
    <source>
        <dbReference type="Proteomes" id="UP000245410"/>
    </source>
</evidence>
<keyword evidence="3" id="KW-1185">Reference proteome</keyword>
<evidence type="ECO:0000256" key="1">
    <source>
        <dbReference type="SAM" id="MobiDB-lite"/>
    </source>
</evidence>
<dbReference type="InterPro" id="IPR046584">
    <property type="entry name" value="DUF6642"/>
</dbReference>
<dbReference type="AlphaFoldDB" id="A0A317D712"/>
<comment type="caution">
    <text evidence="2">The sequence shown here is derived from an EMBL/GenBank/DDBJ whole genome shotgun (WGS) entry which is preliminary data.</text>
</comment>
<dbReference type="EMBL" id="QGKR01000169">
    <property type="protein sequence ID" value="PWR09930.1"/>
    <property type="molecule type" value="Genomic_DNA"/>
</dbReference>
<proteinExistence type="predicted"/>
<feature type="region of interest" description="Disordered" evidence="1">
    <location>
        <begin position="197"/>
        <end position="216"/>
    </location>
</feature>
<protein>
    <submittedName>
        <fullName evidence="2">Uncharacterized protein</fullName>
    </submittedName>
</protein>
<accession>A0A317D712</accession>
<dbReference type="OrthoDB" id="3365665at2"/>
<evidence type="ECO:0000313" key="2">
    <source>
        <dbReference type="EMBL" id="PWR09930.1"/>
    </source>
</evidence>
<sequence>MLPWRTRGCDVGKPGSVFCIEGQWGDNLAERGSVLPTLELLERLRRIRFIHRDVATPDELRYYLDQWLSNKYAAYHVGIFAIDGAPGKLRLSNRHELDLAEVMGWMQGRCAGKQLYFDCGAILRVPEATLNDILEQTGAALVCGFTRTIDWIESSAFDTVLVDRLANGRKANSVEQLVGSARWAPLAQHLGFRLSPRNGAGPRIPAMRQPKASVSA</sequence>
<gene>
    <name evidence="2" type="ORF">DKT68_10635</name>
</gene>